<sequence length="42" mass="4425">MDKDLDAVARKLNAQWNAAPLVAHLPNTTNTAASTIFCAAKA</sequence>
<evidence type="ECO:0000313" key="1">
    <source>
        <dbReference type="EMBL" id="EIT69737.1"/>
    </source>
</evidence>
<reference evidence="1 2" key="1">
    <citation type="journal article" date="2012" name="J. Bacteriol.">
        <title>Genome Sequence of n-Alkane-Degrading Hydrocarboniphaga effusa Strain AP103T (ATCC BAA-332T).</title>
        <authorList>
            <person name="Chang H.K."/>
            <person name="Zylstra G.J."/>
            <person name="Chae J.C."/>
        </authorList>
    </citation>
    <scope>NUCLEOTIDE SEQUENCE [LARGE SCALE GENOMIC DNA]</scope>
    <source>
        <strain evidence="1 2">AP103</strain>
    </source>
</reference>
<comment type="caution">
    <text evidence="1">The sequence shown here is derived from an EMBL/GenBank/DDBJ whole genome shotgun (WGS) entry which is preliminary data.</text>
</comment>
<dbReference type="EMBL" id="AKGD01000002">
    <property type="protein sequence ID" value="EIT69737.1"/>
    <property type="molecule type" value="Genomic_DNA"/>
</dbReference>
<dbReference type="Proteomes" id="UP000003704">
    <property type="component" value="Unassembled WGS sequence"/>
</dbReference>
<protein>
    <submittedName>
        <fullName evidence="1">Uncharacterized protein</fullName>
    </submittedName>
</protein>
<name>I7ZDF7_9GAMM</name>
<dbReference type="AlphaFoldDB" id="I7ZDF7"/>
<accession>I7ZDF7</accession>
<proteinExistence type="predicted"/>
<dbReference type="STRING" id="1172194.WQQ_33190"/>
<evidence type="ECO:0000313" key="2">
    <source>
        <dbReference type="Proteomes" id="UP000003704"/>
    </source>
</evidence>
<gene>
    <name evidence="1" type="ORF">WQQ_33190</name>
</gene>
<keyword evidence="2" id="KW-1185">Reference proteome</keyword>
<organism evidence="1 2">
    <name type="scientific">Hydrocarboniphaga effusa AP103</name>
    <dbReference type="NCBI Taxonomy" id="1172194"/>
    <lineage>
        <taxon>Bacteria</taxon>
        <taxon>Pseudomonadati</taxon>
        <taxon>Pseudomonadota</taxon>
        <taxon>Gammaproteobacteria</taxon>
        <taxon>Nevskiales</taxon>
        <taxon>Nevskiaceae</taxon>
        <taxon>Hydrocarboniphaga</taxon>
    </lineage>
</organism>